<dbReference type="Proteomes" id="UP000299102">
    <property type="component" value="Unassembled WGS sequence"/>
</dbReference>
<gene>
    <name evidence="2" type="ORF">EVAR_13208_1</name>
</gene>
<dbReference type="EMBL" id="BGZK01000082">
    <property type="protein sequence ID" value="GBP16823.1"/>
    <property type="molecule type" value="Genomic_DNA"/>
</dbReference>
<organism evidence="2 3">
    <name type="scientific">Eumeta variegata</name>
    <name type="common">Bagworm moth</name>
    <name type="synonym">Eumeta japonica</name>
    <dbReference type="NCBI Taxonomy" id="151549"/>
    <lineage>
        <taxon>Eukaryota</taxon>
        <taxon>Metazoa</taxon>
        <taxon>Ecdysozoa</taxon>
        <taxon>Arthropoda</taxon>
        <taxon>Hexapoda</taxon>
        <taxon>Insecta</taxon>
        <taxon>Pterygota</taxon>
        <taxon>Neoptera</taxon>
        <taxon>Endopterygota</taxon>
        <taxon>Lepidoptera</taxon>
        <taxon>Glossata</taxon>
        <taxon>Ditrysia</taxon>
        <taxon>Tineoidea</taxon>
        <taxon>Psychidae</taxon>
        <taxon>Oiketicinae</taxon>
        <taxon>Eumeta</taxon>
    </lineage>
</organism>
<sequence length="254" mass="28397">MPPVRRRPSNPCAVGVRGLQEMVTKMNNSVTKEVRKDIERRVNAGNKVNEALFAIMNSKSISRCKQARLAVHNGVLIPMLMNGSENWVWQKKGIRLSQFEPFAPSFTFPKHVKLVGSGRSNRIGDIDRRQHPACAGHGRCIFRTPRPVTGPECVDLSLISSGALVRRSGNIRRRIQNLESYFRRRRGRNRVGAGTLSRVFTWAENRTESCVDLGELGSLRFIQPAGHEDDVGDHRRRVDDVKEGSGLSGAGLFT</sequence>
<dbReference type="OrthoDB" id="425681at2759"/>
<evidence type="ECO:0000313" key="2">
    <source>
        <dbReference type="EMBL" id="GBP16823.1"/>
    </source>
</evidence>
<accession>A0A4C1TS50</accession>
<feature type="compositionally biased region" description="Basic and acidic residues" evidence="1">
    <location>
        <begin position="230"/>
        <end position="243"/>
    </location>
</feature>
<name>A0A4C1TS50_EUMVA</name>
<reference evidence="2 3" key="1">
    <citation type="journal article" date="2019" name="Commun. Biol.">
        <title>The bagworm genome reveals a unique fibroin gene that provides high tensile strength.</title>
        <authorList>
            <person name="Kono N."/>
            <person name="Nakamura H."/>
            <person name="Ohtoshi R."/>
            <person name="Tomita M."/>
            <person name="Numata K."/>
            <person name="Arakawa K."/>
        </authorList>
    </citation>
    <scope>NUCLEOTIDE SEQUENCE [LARGE SCALE GENOMIC DNA]</scope>
</reference>
<proteinExistence type="predicted"/>
<keyword evidence="3" id="KW-1185">Reference proteome</keyword>
<evidence type="ECO:0000256" key="1">
    <source>
        <dbReference type="SAM" id="MobiDB-lite"/>
    </source>
</evidence>
<protein>
    <submittedName>
        <fullName evidence="2">Uncharacterized protein</fullName>
    </submittedName>
</protein>
<dbReference type="AlphaFoldDB" id="A0A4C1TS50"/>
<comment type="caution">
    <text evidence="2">The sequence shown here is derived from an EMBL/GenBank/DDBJ whole genome shotgun (WGS) entry which is preliminary data.</text>
</comment>
<evidence type="ECO:0000313" key="3">
    <source>
        <dbReference type="Proteomes" id="UP000299102"/>
    </source>
</evidence>
<feature type="region of interest" description="Disordered" evidence="1">
    <location>
        <begin position="230"/>
        <end position="254"/>
    </location>
</feature>